<keyword evidence="5" id="KW-1133">Transmembrane helix</keyword>
<evidence type="ECO:0000256" key="1">
    <source>
        <dbReference type="ARBA" id="ARBA00022574"/>
    </source>
</evidence>
<dbReference type="InterPro" id="IPR036322">
    <property type="entry name" value="WD40_repeat_dom_sf"/>
</dbReference>
<evidence type="ECO:0000313" key="6">
    <source>
        <dbReference type="EMBL" id="GIY58948.1"/>
    </source>
</evidence>
<dbReference type="PANTHER" id="PTHR44321">
    <property type="entry name" value="TRANSDUCIN BETA-LIKE PROTEIN 2"/>
    <property type="match status" value="1"/>
</dbReference>
<gene>
    <name evidence="6" type="primary">Tbl2</name>
    <name evidence="6" type="ORF">CDAR_381431</name>
</gene>
<proteinExistence type="predicted"/>
<dbReference type="InterPro" id="IPR042410">
    <property type="entry name" value="WBSCR13"/>
</dbReference>
<keyword evidence="1 3" id="KW-0853">WD repeat</keyword>
<dbReference type="InterPro" id="IPR015943">
    <property type="entry name" value="WD40/YVTN_repeat-like_dom_sf"/>
</dbReference>
<name>A0AAV4UMC4_9ARAC</name>
<dbReference type="Proteomes" id="UP001054837">
    <property type="component" value="Unassembled WGS sequence"/>
</dbReference>
<feature type="compositionally biased region" description="Basic and acidic residues" evidence="4">
    <location>
        <begin position="40"/>
        <end position="51"/>
    </location>
</feature>
<dbReference type="GO" id="GO:0005783">
    <property type="term" value="C:endoplasmic reticulum"/>
    <property type="evidence" value="ECO:0007669"/>
    <property type="project" value="TreeGrafter"/>
</dbReference>
<dbReference type="EMBL" id="BPLQ01011572">
    <property type="protein sequence ID" value="GIY58948.1"/>
    <property type="molecule type" value="Genomic_DNA"/>
</dbReference>
<evidence type="ECO:0000313" key="7">
    <source>
        <dbReference type="Proteomes" id="UP001054837"/>
    </source>
</evidence>
<organism evidence="6 7">
    <name type="scientific">Caerostris darwini</name>
    <dbReference type="NCBI Taxonomy" id="1538125"/>
    <lineage>
        <taxon>Eukaryota</taxon>
        <taxon>Metazoa</taxon>
        <taxon>Ecdysozoa</taxon>
        <taxon>Arthropoda</taxon>
        <taxon>Chelicerata</taxon>
        <taxon>Arachnida</taxon>
        <taxon>Araneae</taxon>
        <taxon>Araneomorphae</taxon>
        <taxon>Entelegynae</taxon>
        <taxon>Araneoidea</taxon>
        <taxon>Araneidae</taxon>
        <taxon>Caerostris</taxon>
    </lineage>
</organism>
<evidence type="ECO:0000256" key="5">
    <source>
        <dbReference type="SAM" id="Phobius"/>
    </source>
</evidence>
<protein>
    <submittedName>
        <fullName evidence="6">Transducin beta-like protein 2</fullName>
    </submittedName>
</protein>
<feature type="region of interest" description="Disordered" evidence="4">
    <location>
        <begin position="40"/>
        <end position="68"/>
    </location>
</feature>
<dbReference type="GO" id="GO:0030968">
    <property type="term" value="P:endoplasmic reticulum unfolded protein response"/>
    <property type="evidence" value="ECO:0007669"/>
    <property type="project" value="TreeGrafter"/>
</dbReference>
<keyword evidence="5" id="KW-0472">Membrane</keyword>
<accession>A0AAV4UMC4</accession>
<comment type="caution">
    <text evidence="6">The sequence shown here is derived from an EMBL/GenBank/DDBJ whole genome shotgun (WGS) entry which is preliminary data.</text>
</comment>
<dbReference type="Gene3D" id="2.130.10.10">
    <property type="entry name" value="YVTN repeat-like/Quinoprotein amine dehydrogenase"/>
    <property type="match status" value="2"/>
</dbReference>
<dbReference type="PROSITE" id="PS50294">
    <property type="entry name" value="WD_REPEATS_REGION"/>
    <property type="match status" value="2"/>
</dbReference>
<feature type="repeat" description="WD" evidence="3">
    <location>
        <begin position="85"/>
        <end position="120"/>
    </location>
</feature>
<dbReference type="PROSITE" id="PS50082">
    <property type="entry name" value="WD_REPEATS_2"/>
    <property type="match status" value="3"/>
</dbReference>
<dbReference type="PANTHER" id="PTHR44321:SF1">
    <property type="entry name" value="TRANSDUCIN BETA-LIKE PROTEIN 2"/>
    <property type="match status" value="1"/>
</dbReference>
<keyword evidence="5" id="KW-0812">Transmembrane</keyword>
<dbReference type="AlphaFoldDB" id="A0AAV4UMC4"/>
<sequence>MESFMYEILPFILGLLCALLGYLYYLHAFQNRPREDDKVAENADAEVKKPLEQPAPKSSKPKKIPMVKKKEVKDTYTHPWLLTNLKGHSGEILDLDFSSNGKQLASCGTDRAVMLWSVKTFVDKNNRSVRANIEFDHATQIKWSPDSKAFIVSIETANTLQVYKVGKKSDGSLGNFEMILNFPSAHKADIINIGIACNGHFIMSCSSDTSLIIWDLKGQVLSTIDTLHINNYYACVSPCGRFVASSGFTPDVRVWEVCFSKTGDFKEVKRAFELKGHSSGIHHFSFSNDSSRMLTTSKDGTWKLWDTNIEYTKGQEPYLLKTCSHGINSKCVCALSPDGRTIAIASLSAADVFFYSAVTGELQAELKEIHPEPVRCLQFSPDGQYLVVAVGRHIRVFHNLPGFQNIILGLEEAKKNATNASMRDRLQTQIEEAKTVLNSFGKS</sequence>
<dbReference type="InterPro" id="IPR001680">
    <property type="entry name" value="WD40_rpt"/>
</dbReference>
<dbReference type="PROSITE" id="PS00678">
    <property type="entry name" value="WD_REPEATS_1"/>
    <property type="match status" value="1"/>
</dbReference>
<feature type="transmembrane region" description="Helical" evidence="5">
    <location>
        <begin position="6"/>
        <end position="25"/>
    </location>
</feature>
<dbReference type="SMART" id="SM00320">
    <property type="entry name" value="WD40"/>
    <property type="match status" value="6"/>
</dbReference>
<evidence type="ECO:0000256" key="2">
    <source>
        <dbReference type="ARBA" id="ARBA00022737"/>
    </source>
</evidence>
<reference evidence="6 7" key="1">
    <citation type="submission" date="2021-06" db="EMBL/GenBank/DDBJ databases">
        <title>Caerostris darwini draft genome.</title>
        <authorList>
            <person name="Kono N."/>
            <person name="Arakawa K."/>
        </authorList>
    </citation>
    <scope>NUCLEOTIDE SEQUENCE [LARGE SCALE GENOMIC DNA]</scope>
</reference>
<keyword evidence="7" id="KW-1185">Reference proteome</keyword>
<evidence type="ECO:0000256" key="4">
    <source>
        <dbReference type="SAM" id="MobiDB-lite"/>
    </source>
</evidence>
<keyword evidence="2" id="KW-0677">Repeat</keyword>
<feature type="repeat" description="WD" evidence="3">
    <location>
        <begin position="274"/>
        <end position="306"/>
    </location>
</feature>
<dbReference type="SUPFAM" id="SSF50978">
    <property type="entry name" value="WD40 repeat-like"/>
    <property type="match status" value="1"/>
</dbReference>
<feature type="repeat" description="WD" evidence="3">
    <location>
        <begin position="183"/>
        <end position="217"/>
    </location>
</feature>
<dbReference type="InterPro" id="IPR019775">
    <property type="entry name" value="WD40_repeat_CS"/>
</dbReference>
<evidence type="ECO:0000256" key="3">
    <source>
        <dbReference type="PROSITE-ProRule" id="PRU00221"/>
    </source>
</evidence>
<dbReference type="Pfam" id="PF00400">
    <property type="entry name" value="WD40"/>
    <property type="match status" value="4"/>
</dbReference>